<evidence type="ECO:0000313" key="1">
    <source>
        <dbReference type="EMBL" id="MCI53872.1"/>
    </source>
</evidence>
<dbReference type="AlphaFoldDB" id="A0A392SZF3"/>
<name>A0A392SZF3_9FABA</name>
<feature type="non-terminal residue" evidence="1">
    <location>
        <position position="1"/>
    </location>
</feature>
<dbReference type="Proteomes" id="UP000265520">
    <property type="component" value="Unassembled WGS sequence"/>
</dbReference>
<keyword evidence="2" id="KW-1185">Reference proteome</keyword>
<proteinExistence type="predicted"/>
<evidence type="ECO:0000313" key="2">
    <source>
        <dbReference type="Proteomes" id="UP000265520"/>
    </source>
</evidence>
<organism evidence="1 2">
    <name type="scientific">Trifolium medium</name>
    <dbReference type="NCBI Taxonomy" id="97028"/>
    <lineage>
        <taxon>Eukaryota</taxon>
        <taxon>Viridiplantae</taxon>
        <taxon>Streptophyta</taxon>
        <taxon>Embryophyta</taxon>
        <taxon>Tracheophyta</taxon>
        <taxon>Spermatophyta</taxon>
        <taxon>Magnoliopsida</taxon>
        <taxon>eudicotyledons</taxon>
        <taxon>Gunneridae</taxon>
        <taxon>Pentapetalae</taxon>
        <taxon>rosids</taxon>
        <taxon>fabids</taxon>
        <taxon>Fabales</taxon>
        <taxon>Fabaceae</taxon>
        <taxon>Papilionoideae</taxon>
        <taxon>50 kb inversion clade</taxon>
        <taxon>NPAAA clade</taxon>
        <taxon>Hologalegina</taxon>
        <taxon>IRL clade</taxon>
        <taxon>Trifolieae</taxon>
        <taxon>Trifolium</taxon>
    </lineage>
</organism>
<dbReference type="EMBL" id="LXQA010470357">
    <property type="protein sequence ID" value="MCI53872.1"/>
    <property type="molecule type" value="Genomic_DNA"/>
</dbReference>
<reference evidence="1 2" key="1">
    <citation type="journal article" date="2018" name="Front. Plant Sci.">
        <title>Red Clover (Trifolium pratense) and Zigzag Clover (T. medium) - A Picture of Genomic Similarities and Differences.</title>
        <authorList>
            <person name="Dluhosova J."/>
            <person name="Istvanek J."/>
            <person name="Nedelnik J."/>
            <person name="Repkova J."/>
        </authorList>
    </citation>
    <scope>NUCLEOTIDE SEQUENCE [LARGE SCALE GENOMIC DNA]</scope>
    <source>
        <strain evidence="2">cv. 10/8</strain>
        <tissue evidence="1">Leaf</tissue>
    </source>
</reference>
<protein>
    <submittedName>
        <fullName evidence="1">Uncharacterized protein</fullName>
    </submittedName>
</protein>
<accession>A0A392SZF3</accession>
<comment type="caution">
    <text evidence="1">The sequence shown here is derived from an EMBL/GenBank/DDBJ whole genome shotgun (WGS) entry which is preliminary data.</text>
</comment>
<sequence length="64" mass="7140">NDQSSVVGLRKDWYSWPNKGHLRAKVEETMGIKAQPLCAATFLLAVLYKAATRKTPAAPSRKRL</sequence>